<proteinExistence type="predicted"/>
<keyword evidence="1" id="KW-0808">Transferase</keyword>
<evidence type="ECO:0000313" key="2">
    <source>
        <dbReference type="Proteomes" id="UP000799779"/>
    </source>
</evidence>
<dbReference type="GO" id="GO:0032259">
    <property type="term" value="P:methylation"/>
    <property type="evidence" value="ECO:0007669"/>
    <property type="project" value="UniProtKB-KW"/>
</dbReference>
<dbReference type="InterPro" id="IPR029063">
    <property type="entry name" value="SAM-dependent_MTases_sf"/>
</dbReference>
<dbReference type="InterPro" id="IPR052356">
    <property type="entry name" value="Thiol_S-MT"/>
</dbReference>
<organism evidence="1 2">
    <name type="scientific">Amniculicola lignicola CBS 123094</name>
    <dbReference type="NCBI Taxonomy" id="1392246"/>
    <lineage>
        <taxon>Eukaryota</taxon>
        <taxon>Fungi</taxon>
        <taxon>Dikarya</taxon>
        <taxon>Ascomycota</taxon>
        <taxon>Pezizomycotina</taxon>
        <taxon>Dothideomycetes</taxon>
        <taxon>Pleosporomycetidae</taxon>
        <taxon>Pleosporales</taxon>
        <taxon>Amniculicolaceae</taxon>
        <taxon>Amniculicola</taxon>
    </lineage>
</organism>
<dbReference type="PANTHER" id="PTHR45036:SF1">
    <property type="entry name" value="METHYLTRANSFERASE LIKE 7A"/>
    <property type="match status" value="1"/>
</dbReference>
<accession>A0A6A5VXB7</accession>
<dbReference type="OrthoDB" id="540004at2759"/>
<dbReference type="Proteomes" id="UP000799779">
    <property type="component" value="Unassembled WGS sequence"/>
</dbReference>
<dbReference type="Pfam" id="PF13489">
    <property type="entry name" value="Methyltransf_23"/>
    <property type="match status" value="1"/>
</dbReference>
<dbReference type="PANTHER" id="PTHR45036">
    <property type="entry name" value="METHYLTRANSFERASE LIKE 7B"/>
    <property type="match status" value="1"/>
</dbReference>
<evidence type="ECO:0000313" key="1">
    <source>
        <dbReference type="EMBL" id="KAF1993527.1"/>
    </source>
</evidence>
<dbReference type="GO" id="GO:0008168">
    <property type="term" value="F:methyltransferase activity"/>
    <property type="evidence" value="ECO:0007669"/>
    <property type="project" value="UniProtKB-KW"/>
</dbReference>
<name>A0A6A5VXB7_9PLEO</name>
<dbReference type="SUPFAM" id="SSF53335">
    <property type="entry name" value="S-adenosyl-L-methionine-dependent methyltransferases"/>
    <property type="match status" value="1"/>
</dbReference>
<reference evidence="1" key="1">
    <citation type="journal article" date="2020" name="Stud. Mycol.">
        <title>101 Dothideomycetes genomes: a test case for predicting lifestyles and emergence of pathogens.</title>
        <authorList>
            <person name="Haridas S."/>
            <person name="Albert R."/>
            <person name="Binder M."/>
            <person name="Bloem J."/>
            <person name="Labutti K."/>
            <person name="Salamov A."/>
            <person name="Andreopoulos B."/>
            <person name="Baker S."/>
            <person name="Barry K."/>
            <person name="Bills G."/>
            <person name="Bluhm B."/>
            <person name="Cannon C."/>
            <person name="Castanera R."/>
            <person name="Culley D."/>
            <person name="Daum C."/>
            <person name="Ezra D."/>
            <person name="Gonzalez J."/>
            <person name="Henrissat B."/>
            <person name="Kuo A."/>
            <person name="Liang C."/>
            <person name="Lipzen A."/>
            <person name="Lutzoni F."/>
            <person name="Magnuson J."/>
            <person name="Mondo S."/>
            <person name="Nolan M."/>
            <person name="Ohm R."/>
            <person name="Pangilinan J."/>
            <person name="Park H.-J."/>
            <person name="Ramirez L."/>
            <person name="Alfaro M."/>
            <person name="Sun H."/>
            <person name="Tritt A."/>
            <person name="Yoshinaga Y."/>
            <person name="Zwiers L.-H."/>
            <person name="Turgeon B."/>
            <person name="Goodwin S."/>
            <person name="Spatafora J."/>
            <person name="Crous P."/>
            <person name="Grigoriev I."/>
        </authorList>
    </citation>
    <scope>NUCLEOTIDE SEQUENCE</scope>
    <source>
        <strain evidence="1">CBS 123094</strain>
    </source>
</reference>
<keyword evidence="1" id="KW-0489">Methyltransferase</keyword>
<keyword evidence="2" id="KW-1185">Reference proteome</keyword>
<dbReference type="EMBL" id="ML977699">
    <property type="protein sequence ID" value="KAF1993527.1"/>
    <property type="molecule type" value="Genomic_DNA"/>
</dbReference>
<dbReference type="Gene3D" id="3.40.50.150">
    <property type="entry name" value="Vaccinia Virus protein VP39"/>
    <property type="match status" value="1"/>
</dbReference>
<sequence>MGSPAPTAAKLPPAMAHSNHGHYTVLFQTRPTWLGGTPRPENITARDYVSGQLFQRLGSVFKNFEESFTSVSSLITSAHGIVIEVGPGIGSQLDRFDISKIEHIYGVELNPAFVPAIRAEVEKTQLQGKYTVIQGAVEDERLLAEFGVMRGSVDSIVCIGTLCSVDNPEKVMRWMYELLKPGGVFIFWEHRLSRDFLTRLVQGFWNPVWRYFMGGCSLTRRTGDIIRDAGDWDNVAQGEDIQMQTSSAVEWTIMPRVEGQWIKRVKP</sequence>
<dbReference type="AlphaFoldDB" id="A0A6A5VXB7"/>
<dbReference type="CDD" id="cd02440">
    <property type="entry name" value="AdoMet_MTases"/>
    <property type="match status" value="1"/>
</dbReference>
<protein>
    <submittedName>
        <fullName evidence="1">S-adenosyl-L-methionine-dependent methyltransferase</fullName>
    </submittedName>
</protein>
<gene>
    <name evidence="1" type="ORF">P154DRAFT_477457</name>
</gene>